<feature type="compositionally biased region" description="Basic residues" evidence="1">
    <location>
        <begin position="206"/>
        <end position="217"/>
    </location>
</feature>
<dbReference type="AlphaFoldDB" id="A0A150WY36"/>
<gene>
    <name evidence="2" type="ORF">MB14_11520</name>
</gene>
<evidence type="ECO:0000313" key="2">
    <source>
        <dbReference type="EMBL" id="KYG71395.1"/>
    </source>
</evidence>
<feature type="region of interest" description="Disordered" evidence="1">
    <location>
        <begin position="189"/>
        <end position="217"/>
    </location>
</feature>
<protein>
    <recommendedName>
        <fullName evidence="4">Methionyl-tRNA formyltransferase</fullName>
    </recommendedName>
</protein>
<dbReference type="EMBL" id="LQZQ01000051">
    <property type="protein sequence ID" value="KYG71395.1"/>
    <property type="molecule type" value="Genomic_DNA"/>
</dbReference>
<dbReference type="Pfam" id="PF14123">
    <property type="entry name" value="DUF4290"/>
    <property type="match status" value="1"/>
</dbReference>
<keyword evidence="3" id="KW-1185">Reference proteome</keyword>
<accession>A0A150WY36</accession>
<dbReference type="STRING" id="279360.MB14_11520"/>
<proteinExistence type="predicted"/>
<sequence>MKTENMSLEYNTQREDVIQKEYGRNVQKLVEYIKTVEDKEKRNQYAQTLTDLMRQINPNLLRENAEYDQKVWDDLYIMSRFDLDVESPFPMPEKESIGKKPQRMEYKTDEIKFRHYGRNLETMVKLAVEMEDEESRENAIIHIGRLMKSFFSNWNKDNIEDEVIAQHIHRMSKGQLKVNIEKIKEEGLFNTSVRERRPSSGSSNQNRKKNYTKRRRA</sequence>
<evidence type="ECO:0008006" key="4">
    <source>
        <dbReference type="Google" id="ProtNLM"/>
    </source>
</evidence>
<evidence type="ECO:0000256" key="1">
    <source>
        <dbReference type="SAM" id="MobiDB-lite"/>
    </source>
</evidence>
<comment type="caution">
    <text evidence="2">The sequence shown here is derived from an EMBL/GenBank/DDBJ whole genome shotgun (WGS) entry which is preliminary data.</text>
</comment>
<dbReference type="InterPro" id="IPR025632">
    <property type="entry name" value="DUF4290"/>
</dbReference>
<evidence type="ECO:0000313" key="3">
    <source>
        <dbReference type="Proteomes" id="UP000075583"/>
    </source>
</evidence>
<name>A0A150WY36_ROSEK</name>
<feature type="compositionally biased region" description="Basic and acidic residues" evidence="1">
    <location>
        <begin position="189"/>
        <end position="198"/>
    </location>
</feature>
<organism evidence="2 3">
    <name type="scientific">Roseivirga ehrenbergii (strain DSM 102268 / JCM 13514 / KCTC 12282 / NCIMB 14502 / KMM 6017)</name>
    <dbReference type="NCBI Taxonomy" id="279360"/>
    <lineage>
        <taxon>Bacteria</taxon>
        <taxon>Pseudomonadati</taxon>
        <taxon>Bacteroidota</taxon>
        <taxon>Cytophagia</taxon>
        <taxon>Cytophagales</taxon>
        <taxon>Roseivirgaceae</taxon>
        <taxon>Roseivirga</taxon>
    </lineage>
</organism>
<dbReference type="Proteomes" id="UP000075583">
    <property type="component" value="Unassembled WGS sequence"/>
</dbReference>
<reference evidence="2" key="1">
    <citation type="submission" date="2016-01" db="EMBL/GenBank/DDBJ databases">
        <title>Genome sequencing of Roseivirga ehrenbergii KMM 6017.</title>
        <authorList>
            <person name="Selvaratnam C."/>
            <person name="Thevarajoo S."/>
            <person name="Goh K.M."/>
            <person name="Ee R."/>
            <person name="Chan K.-G."/>
            <person name="Chong C.S."/>
        </authorList>
    </citation>
    <scope>NUCLEOTIDE SEQUENCE [LARGE SCALE GENOMIC DNA]</scope>
    <source>
        <strain evidence="2">KMM 6017</strain>
    </source>
</reference>